<evidence type="ECO:0000256" key="2">
    <source>
        <dbReference type="ARBA" id="ARBA00022670"/>
    </source>
</evidence>
<evidence type="ECO:0000256" key="1">
    <source>
        <dbReference type="ARBA" id="ARBA00007664"/>
    </source>
</evidence>
<keyword evidence="5" id="KW-1015">Disulfide bond</keyword>
<dbReference type="PROSITE" id="PS00134">
    <property type="entry name" value="TRYPSIN_HIS"/>
    <property type="match status" value="1"/>
</dbReference>
<dbReference type="GO" id="GO:0006508">
    <property type="term" value="P:proteolysis"/>
    <property type="evidence" value="ECO:0007669"/>
    <property type="project" value="UniProtKB-KW"/>
</dbReference>
<accession>A0A835GRR8</accession>
<dbReference type="PANTHER" id="PTHR24276:SF98">
    <property type="entry name" value="FI18310P1-RELATED"/>
    <property type="match status" value="1"/>
</dbReference>
<protein>
    <recommendedName>
        <fullName evidence="7">Peptidase S1 domain-containing protein</fullName>
    </recommendedName>
</protein>
<dbReference type="Proteomes" id="UP000648187">
    <property type="component" value="Unassembled WGS sequence"/>
</dbReference>
<feature type="domain" description="Peptidase S1" evidence="7">
    <location>
        <begin position="26"/>
        <end position="301"/>
    </location>
</feature>
<keyword evidence="4" id="KW-0720">Serine protease</keyword>
<dbReference type="InterPro" id="IPR009003">
    <property type="entry name" value="Peptidase_S1_PA"/>
</dbReference>
<dbReference type="InterPro" id="IPR050430">
    <property type="entry name" value="Peptidase_S1"/>
</dbReference>
<dbReference type="Pfam" id="PF00089">
    <property type="entry name" value="Trypsin"/>
    <property type="match status" value="1"/>
</dbReference>
<evidence type="ECO:0000256" key="4">
    <source>
        <dbReference type="ARBA" id="ARBA00022825"/>
    </source>
</evidence>
<dbReference type="InterPro" id="IPR043504">
    <property type="entry name" value="Peptidase_S1_PA_chymotrypsin"/>
</dbReference>
<feature type="chain" id="PRO_5032295698" description="Peptidase S1 domain-containing protein" evidence="6">
    <location>
        <begin position="20"/>
        <end position="301"/>
    </location>
</feature>
<keyword evidence="3" id="KW-0378">Hydrolase</keyword>
<keyword evidence="6" id="KW-0732">Signal</keyword>
<evidence type="ECO:0000313" key="9">
    <source>
        <dbReference type="Proteomes" id="UP000648187"/>
    </source>
</evidence>
<evidence type="ECO:0000259" key="7">
    <source>
        <dbReference type="PROSITE" id="PS50240"/>
    </source>
</evidence>
<comment type="caution">
    <text evidence="8">The sequence shown here is derived from an EMBL/GenBank/DDBJ whole genome shotgun (WGS) entry which is preliminary data.</text>
</comment>
<name>A0A835GRR8_SPOEX</name>
<dbReference type="SUPFAM" id="SSF50494">
    <property type="entry name" value="Trypsin-like serine proteases"/>
    <property type="match status" value="1"/>
</dbReference>
<dbReference type="PANTHER" id="PTHR24276">
    <property type="entry name" value="POLYSERASE-RELATED"/>
    <property type="match status" value="1"/>
</dbReference>
<feature type="signal peptide" evidence="6">
    <location>
        <begin position="1"/>
        <end position="19"/>
    </location>
</feature>
<keyword evidence="2" id="KW-0645">Protease</keyword>
<dbReference type="InterPro" id="IPR001314">
    <property type="entry name" value="Peptidase_S1A"/>
</dbReference>
<reference evidence="8" key="1">
    <citation type="submission" date="2020-08" db="EMBL/GenBank/DDBJ databases">
        <title>Spodoptera exigua strain:BAW_Kor-Di-RS1 Genome sequencing and assembly.</title>
        <authorList>
            <person name="Kim J."/>
            <person name="Nam H.Y."/>
            <person name="Kwon M."/>
            <person name="Choi J.H."/>
            <person name="Cho S.R."/>
            <person name="Kim G.-H."/>
        </authorList>
    </citation>
    <scope>NUCLEOTIDE SEQUENCE</scope>
    <source>
        <strain evidence="8">BAW_Kor-Di-RS1</strain>
        <tissue evidence="8">Whole-body</tissue>
    </source>
</reference>
<dbReference type="PRINTS" id="PR00722">
    <property type="entry name" value="CHYMOTRYPSIN"/>
</dbReference>
<sequence>MCCIAFSLFIAVLVLHVSCLDPSLRIIGGSDVGEDELPYVASLRLYLKPEGEINFKAELHACSCAILTPTWTLTAAHCVSTNATGSTTIGTKIFKYEFKILYGPITNKTTSKIVKLLNHPAFKASESPPIGFNDIALIKTEEIILRQYGHVGAMDYRSLIGLEATMVGYGLMNISGEIDVPANLGKPLQKLETVVIKCSPGYGTLRPILCITRRCDAPSKVCPGDSGGPLLHSSSIIAVATAAPSTACTEKDVKNKHFNAIGHEEKTKLRITKRRVKTQTASLYEERQRCTELVYQYFEKL</sequence>
<dbReference type="Gene3D" id="2.40.10.10">
    <property type="entry name" value="Trypsin-like serine proteases"/>
    <property type="match status" value="1"/>
</dbReference>
<proteinExistence type="inferred from homology"/>
<dbReference type="GO" id="GO:0004252">
    <property type="term" value="F:serine-type endopeptidase activity"/>
    <property type="evidence" value="ECO:0007669"/>
    <property type="project" value="InterPro"/>
</dbReference>
<organism evidence="8 9">
    <name type="scientific">Spodoptera exigua</name>
    <name type="common">Beet armyworm</name>
    <name type="synonym">Noctua fulgens</name>
    <dbReference type="NCBI Taxonomy" id="7107"/>
    <lineage>
        <taxon>Eukaryota</taxon>
        <taxon>Metazoa</taxon>
        <taxon>Ecdysozoa</taxon>
        <taxon>Arthropoda</taxon>
        <taxon>Hexapoda</taxon>
        <taxon>Insecta</taxon>
        <taxon>Pterygota</taxon>
        <taxon>Neoptera</taxon>
        <taxon>Endopterygota</taxon>
        <taxon>Lepidoptera</taxon>
        <taxon>Glossata</taxon>
        <taxon>Ditrysia</taxon>
        <taxon>Noctuoidea</taxon>
        <taxon>Noctuidae</taxon>
        <taxon>Amphipyrinae</taxon>
        <taxon>Spodoptera</taxon>
    </lineage>
</organism>
<evidence type="ECO:0000256" key="3">
    <source>
        <dbReference type="ARBA" id="ARBA00022801"/>
    </source>
</evidence>
<dbReference type="PROSITE" id="PS50240">
    <property type="entry name" value="TRYPSIN_DOM"/>
    <property type="match status" value="1"/>
</dbReference>
<evidence type="ECO:0000256" key="5">
    <source>
        <dbReference type="ARBA" id="ARBA00023157"/>
    </source>
</evidence>
<dbReference type="EMBL" id="JACKWZ010000017">
    <property type="protein sequence ID" value="KAF9422339.1"/>
    <property type="molecule type" value="Genomic_DNA"/>
</dbReference>
<evidence type="ECO:0000256" key="6">
    <source>
        <dbReference type="SAM" id="SignalP"/>
    </source>
</evidence>
<dbReference type="AlphaFoldDB" id="A0A835GRR8"/>
<comment type="similarity">
    <text evidence="1">Belongs to the peptidase S1 family.</text>
</comment>
<dbReference type="InterPro" id="IPR001254">
    <property type="entry name" value="Trypsin_dom"/>
</dbReference>
<keyword evidence="9" id="KW-1185">Reference proteome</keyword>
<dbReference type="SMART" id="SM00020">
    <property type="entry name" value="Tryp_SPc"/>
    <property type="match status" value="1"/>
</dbReference>
<dbReference type="InterPro" id="IPR018114">
    <property type="entry name" value="TRYPSIN_HIS"/>
</dbReference>
<evidence type="ECO:0000313" key="8">
    <source>
        <dbReference type="EMBL" id="KAF9422339.1"/>
    </source>
</evidence>
<gene>
    <name evidence="8" type="ORF">HW555_001929</name>
</gene>